<dbReference type="Pfam" id="PF14223">
    <property type="entry name" value="Retrotran_gag_2"/>
    <property type="match status" value="1"/>
</dbReference>
<sequence>MDLQKGTQTVDEYLRHAESIADSLAAINEPVSNKDLVTGILRGLGPDYKMLVTALLNFPPLPDFADLRARLLSYEAQNPRTDLVQSGQSTALLAVQPPTYYSHRGGFVNRGSSRGRGRGNRGRHGCGWNQSQHQSPSLHHNGPFGSSHSWQPFQQSNSSPQWPTFSPWQHGPHPQPPSSWSNNSSQRS</sequence>
<evidence type="ECO:0000313" key="3">
    <source>
        <dbReference type="RefSeq" id="XP_021820880.1"/>
    </source>
</evidence>
<organism evidence="2 3">
    <name type="scientific">Prunus avium</name>
    <name type="common">Cherry</name>
    <name type="synonym">Cerasus avium</name>
    <dbReference type="NCBI Taxonomy" id="42229"/>
    <lineage>
        <taxon>Eukaryota</taxon>
        <taxon>Viridiplantae</taxon>
        <taxon>Streptophyta</taxon>
        <taxon>Embryophyta</taxon>
        <taxon>Tracheophyta</taxon>
        <taxon>Spermatophyta</taxon>
        <taxon>Magnoliopsida</taxon>
        <taxon>eudicotyledons</taxon>
        <taxon>Gunneridae</taxon>
        <taxon>Pentapetalae</taxon>
        <taxon>rosids</taxon>
        <taxon>fabids</taxon>
        <taxon>Rosales</taxon>
        <taxon>Rosaceae</taxon>
        <taxon>Amygdaloideae</taxon>
        <taxon>Amygdaleae</taxon>
        <taxon>Prunus</taxon>
    </lineage>
</organism>
<evidence type="ECO:0000313" key="2">
    <source>
        <dbReference type="Proteomes" id="UP000515124"/>
    </source>
</evidence>
<feature type="compositionally biased region" description="Low complexity" evidence="1">
    <location>
        <begin position="178"/>
        <end position="188"/>
    </location>
</feature>
<feature type="compositionally biased region" description="Polar residues" evidence="1">
    <location>
        <begin position="128"/>
        <end position="167"/>
    </location>
</feature>
<proteinExistence type="predicted"/>
<name>A0A6P5SVK6_PRUAV</name>
<gene>
    <name evidence="3" type="primary">LOC110762541</name>
</gene>
<dbReference type="Proteomes" id="UP000515124">
    <property type="component" value="Unplaced"/>
</dbReference>
<feature type="region of interest" description="Disordered" evidence="1">
    <location>
        <begin position="103"/>
        <end position="188"/>
    </location>
</feature>
<dbReference type="PANTHER" id="PTHR47481">
    <property type="match status" value="1"/>
</dbReference>
<dbReference type="GeneID" id="110762541"/>
<accession>A0A6P5SVK6</accession>
<protein>
    <submittedName>
        <fullName evidence="3">Uncharacterized protein LOC110762541</fullName>
    </submittedName>
</protein>
<feature type="compositionally biased region" description="Basic residues" evidence="1">
    <location>
        <begin position="113"/>
        <end position="124"/>
    </location>
</feature>
<dbReference type="AlphaFoldDB" id="A0A6P5SVK6"/>
<keyword evidence="2" id="KW-1185">Reference proteome</keyword>
<dbReference type="RefSeq" id="XP_021820880.1">
    <property type="nucleotide sequence ID" value="XM_021965188.1"/>
</dbReference>
<dbReference type="PANTHER" id="PTHR47481:SF31">
    <property type="entry name" value="OS01G0873500 PROTEIN"/>
    <property type="match status" value="1"/>
</dbReference>
<evidence type="ECO:0000256" key="1">
    <source>
        <dbReference type="SAM" id="MobiDB-lite"/>
    </source>
</evidence>
<dbReference type="KEGG" id="pavi:110762541"/>
<reference evidence="3" key="1">
    <citation type="submission" date="2025-08" db="UniProtKB">
        <authorList>
            <consortium name="RefSeq"/>
        </authorList>
    </citation>
    <scope>IDENTIFICATION</scope>
</reference>